<comment type="similarity">
    <text evidence="1 2">Belongs to the small heat shock protein (HSP20) family.</text>
</comment>
<protein>
    <submittedName>
        <fullName evidence="4">Molecular chaperone</fullName>
    </submittedName>
</protein>
<dbReference type="Gene3D" id="2.60.40.790">
    <property type="match status" value="1"/>
</dbReference>
<sequence>MAEDVKEYQKKEAETAEGVERTRARKVYNPLVDIIERSNDILVIADVPGVDENSVDITLEKNVLTINGYVEPEGQEKLRLAYAEYGIGDYQRSFTLSDEVDRNAIEATVKDGILRIVLPKAETVKTRKIEVKTAA</sequence>
<name>D9MP06_9BACT</name>
<reference evidence="4" key="1">
    <citation type="journal article" date="2011" name="Appl. Environ. Microbiol.">
        <title>Metagenomic analysis reveals unexpected subgenomic diversity of magnetotactic bacteria within the phylum Nitrospirae.</title>
        <authorList>
            <person name="Lin W."/>
            <person name="Jogler C."/>
            <person name="Schuler D."/>
            <person name="Pan Y."/>
        </authorList>
    </citation>
    <scope>NUCLEOTIDE SEQUENCE</scope>
</reference>
<dbReference type="PROSITE" id="PS01031">
    <property type="entry name" value="SHSP"/>
    <property type="match status" value="1"/>
</dbReference>
<feature type="domain" description="SHSP" evidence="3">
    <location>
        <begin position="22"/>
        <end position="134"/>
    </location>
</feature>
<evidence type="ECO:0000256" key="1">
    <source>
        <dbReference type="PROSITE-ProRule" id="PRU00285"/>
    </source>
</evidence>
<gene>
    <name evidence="4" type="ORF">LW2_0200</name>
</gene>
<dbReference type="InterPro" id="IPR031107">
    <property type="entry name" value="Small_HSP"/>
</dbReference>
<dbReference type="InterPro" id="IPR002068">
    <property type="entry name" value="A-crystallin/Hsp20_dom"/>
</dbReference>
<dbReference type="AlphaFoldDB" id="D9MP06"/>
<accession>D9MP06</accession>
<evidence type="ECO:0000313" key="4">
    <source>
        <dbReference type="EMBL" id="ADI87695.1"/>
    </source>
</evidence>
<dbReference type="CDD" id="cd06464">
    <property type="entry name" value="ACD_sHsps-like"/>
    <property type="match status" value="1"/>
</dbReference>
<evidence type="ECO:0000256" key="2">
    <source>
        <dbReference type="RuleBase" id="RU003616"/>
    </source>
</evidence>
<proteinExistence type="inferred from homology"/>
<dbReference type="EMBL" id="HM454280">
    <property type="protein sequence ID" value="ADI87695.1"/>
    <property type="molecule type" value="Genomic_DNA"/>
</dbReference>
<dbReference type="InterPro" id="IPR008978">
    <property type="entry name" value="HSP20-like_chaperone"/>
</dbReference>
<evidence type="ECO:0000259" key="3">
    <source>
        <dbReference type="PROSITE" id="PS01031"/>
    </source>
</evidence>
<organism evidence="4">
    <name type="scientific">uncultured Nitrospirae bacterium MY2-3C</name>
    <dbReference type="NCBI Taxonomy" id="798577"/>
    <lineage>
        <taxon>Bacteria</taxon>
        <taxon>Pseudomonadati</taxon>
        <taxon>Nitrospirota</taxon>
        <taxon>environmental samples</taxon>
    </lineage>
</organism>
<dbReference type="PANTHER" id="PTHR11527">
    <property type="entry name" value="HEAT-SHOCK PROTEIN 20 FAMILY MEMBER"/>
    <property type="match status" value="1"/>
</dbReference>
<dbReference type="SUPFAM" id="SSF49764">
    <property type="entry name" value="HSP20-like chaperones"/>
    <property type="match status" value="1"/>
</dbReference>
<dbReference type="Pfam" id="PF00011">
    <property type="entry name" value="HSP20"/>
    <property type="match status" value="1"/>
</dbReference>